<comment type="caution">
    <text evidence="1">The sequence shown here is derived from an EMBL/GenBank/DDBJ whole genome shotgun (WGS) entry which is preliminary data.</text>
</comment>
<protein>
    <submittedName>
        <fullName evidence="1">Uncharacterized protein</fullName>
    </submittedName>
</protein>
<dbReference type="EMBL" id="CM009292">
    <property type="protein sequence ID" value="KAI9398131.1"/>
    <property type="molecule type" value="Genomic_DNA"/>
</dbReference>
<name>A0ACC0T9A2_POPTR</name>
<keyword evidence="2" id="KW-1185">Reference proteome</keyword>
<sequence>MKELSVVLNQILISRSIKWYWCGDNACPCNAWCPCSYGSEESGRNVKEAILKEIPTDQIDVMELDLRSMASVRKFASEYTTLGLPLNILINNAGVLSSPSKLSQDNIEMLFATNHIGHRIVSREGICFDKIYDEASWFSYGQSKLANILHANELARRLKQEGEEITINSLHPGAIHANLLRHQGFVNGVN</sequence>
<gene>
    <name evidence="1" type="ORF">POPTR_003G128901v4</name>
</gene>
<evidence type="ECO:0000313" key="2">
    <source>
        <dbReference type="Proteomes" id="UP000006729"/>
    </source>
</evidence>
<organism evidence="1 2">
    <name type="scientific">Populus trichocarpa</name>
    <name type="common">Western balsam poplar</name>
    <name type="synonym">Populus balsamifera subsp. trichocarpa</name>
    <dbReference type="NCBI Taxonomy" id="3694"/>
    <lineage>
        <taxon>Eukaryota</taxon>
        <taxon>Viridiplantae</taxon>
        <taxon>Streptophyta</taxon>
        <taxon>Embryophyta</taxon>
        <taxon>Tracheophyta</taxon>
        <taxon>Spermatophyta</taxon>
        <taxon>Magnoliopsida</taxon>
        <taxon>eudicotyledons</taxon>
        <taxon>Gunneridae</taxon>
        <taxon>Pentapetalae</taxon>
        <taxon>rosids</taxon>
        <taxon>fabids</taxon>
        <taxon>Malpighiales</taxon>
        <taxon>Salicaceae</taxon>
        <taxon>Saliceae</taxon>
        <taxon>Populus</taxon>
    </lineage>
</organism>
<dbReference type="Proteomes" id="UP000006729">
    <property type="component" value="Chromosome 3"/>
</dbReference>
<accession>A0ACC0T9A2</accession>
<evidence type="ECO:0000313" key="1">
    <source>
        <dbReference type="EMBL" id="KAI9398131.1"/>
    </source>
</evidence>
<reference evidence="1 2" key="1">
    <citation type="journal article" date="2006" name="Science">
        <title>The genome of black cottonwood, Populus trichocarpa (Torr. &amp; Gray).</title>
        <authorList>
            <person name="Tuskan G.A."/>
            <person name="Difazio S."/>
            <person name="Jansson S."/>
            <person name="Bohlmann J."/>
            <person name="Grigoriev I."/>
            <person name="Hellsten U."/>
            <person name="Putnam N."/>
            <person name="Ralph S."/>
            <person name="Rombauts S."/>
            <person name="Salamov A."/>
            <person name="Schein J."/>
            <person name="Sterck L."/>
            <person name="Aerts A."/>
            <person name="Bhalerao R.R."/>
            <person name="Bhalerao R.P."/>
            <person name="Blaudez D."/>
            <person name="Boerjan W."/>
            <person name="Brun A."/>
            <person name="Brunner A."/>
            <person name="Busov V."/>
            <person name="Campbell M."/>
            <person name="Carlson J."/>
            <person name="Chalot M."/>
            <person name="Chapman J."/>
            <person name="Chen G.L."/>
            <person name="Cooper D."/>
            <person name="Coutinho P.M."/>
            <person name="Couturier J."/>
            <person name="Covert S."/>
            <person name="Cronk Q."/>
            <person name="Cunningham R."/>
            <person name="Davis J."/>
            <person name="Degroeve S."/>
            <person name="Dejardin A."/>
            <person name="Depamphilis C."/>
            <person name="Detter J."/>
            <person name="Dirks B."/>
            <person name="Dubchak I."/>
            <person name="Duplessis S."/>
            <person name="Ehlting J."/>
            <person name="Ellis B."/>
            <person name="Gendler K."/>
            <person name="Goodstein D."/>
            <person name="Gribskov M."/>
            <person name="Grimwood J."/>
            <person name="Groover A."/>
            <person name="Gunter L."/>
            <person name="Hamberger B."/>
            <person name="Heinze B."/>
            <person name="Helariutta Y."/>
            <person name="Henrissat B."/>
            <person name="Holligan D."/>
            <person name="Holt R."/>
            <person name="Huang W."/>
            <person name="Islam-Faridi N."/>
            <person name="Jones S."/>
            <person name="Jones-Rhoades M."/>
            <person name="Jorgensen R."/>
            <person name="Joshi C."/>
            <person name="Kangasjarvi J."/>
            <person name="Karlsson J."/>
            <person name="Kelleher C."/>
            <person name="Kirkpatrick R."/>
            <person name="Kirst M."/>
            <person name="Kohler A."/>
            <person name="Kalluri U."/>
            <person name="Larimer F."/>
            <person name="Leebens-Mack J."/>
            <person name="Leple J.C."/>
            <person name="Locascio P."/>
            <person name="Lou Y."/>
            <person name="Lucas S."/>
            <person name="Martin F."/>
            <person name="Montanini B."/>
            <person name="Napoli C."/>
            <person name="Nelson D.R."/>
            <person name="Nelson C."/>
            <person name="Nieminen K."/>
            <person name="Nilsson O."/>
            <person name="Pereda V."/>
            <person name="Peter G."/>
            <person name="Philippe R."/>
            <person name="Pilate G."/>
            <person name="Poliakov A."/>
            <person name="Razumovskaya J."/>
            <person name="Richardson P."/>
            <person name="Rinaldi C."/>
            <person name="Ritland K."/>
            <person name="Rouze P."/>
            <person name="Ryaboy D."/>
            <person name="Schmutz J."/>
            <person name="Schrader J."/>
            <person name="Segerman B."/>
            <person name="Shin H."/>
            <person name="Siddiqui A."/>
            <person name="Sterky F."/>
            <person name="Terry A."/>
            <person name="Tsai C.J."/>
            <person name="Uberbacher E."/>
            <person name="Unneberg P."/>
            <person name="Vahala J."/>
            <person name="Wall K."/>
            <person name="Wessler S."/>
            <person name="Yang G."/>
            <person name="Yin T."/>
            <person name="Douglas C."/>
            <person name="Marra M."/>
            <person name="Sandberg G."/>
            <person name="Van de Peer Y."/>
            <person name="Rokhsar D."/>
        </authorList>
    </citation>
    <scope>NUCLEOTIDE SEQUENCE [LARGE SCALE GENOMIC DNA]</scope>
    <source>
        <strain evidence="2">cv. Nisqually</strain>
    </source>
</reference>
<proteinExistence type="predicted"/>